<dbReference type="RefSeq" id="WP_073294365.1">
    <property type="nucleotide sequence ID" value="NZ_FQUF01000002.1"/>
</dbReference>
<dbReference type="AlphaFoldDB" id="A0A1M4S5T9"/>
<protein>
    <submittedName>
        <fullName evidence="2">Putative phosphoesterase</fullName>
    </submittedName>
</protein>
<proteinExistence type="predicted"/>
<name>A0A1M4S5T9_9LACT</name>
<dbReference type="InterPro" id="IPR004843">
    <property type="entry name" value="Calcineurin-like_PHP"/>
</dbReference>
<dbReference type="InterPro" id="IPR029052">
    <property type="entry name" value="Metallo-depent_PP-like"/>
</dbReference>
<organism evidence="2 3">
    <name type="scientific">Atopostipes suicloacalis DSM 15692</name>
    <dbReference type="NCBI Taxonomy" id="1121025"/>
    <lineage>
        <taxon>Bacteria</taxon>
        <taxon>Bacillati</taxon>
        <taxon>Bacillota</taxon>
        <taxon>Bacilli</taxon>
        <taxon>Lactobacillales</taxon>
        <taxon>Carnobacteriaceae</taxon>
        <taxon>Atopostipes</taxon>
    </lineage>
</organism>
<evidence type="ECO:0000259" key="1">
    <source>
        <dbReference type="Pfam" id="PF00149"/>
    </source>
</evidence>
<dbReference type="Pfam" id="PF00149">
    <property type="entry name" value="Metallophos"/>
    <property type="match status" value="1"/>
</dbReference>
<sequence>MRVGFISDLHVDRNVEVSSIQYLKTLLEISKEQKLGMLVIGGDISNHYSTTIRFVEELQNQAEIPVFFIPGNHDFWEEQDATKDTQGIYQLYKDHPQSLIEHPLQLNETYTLVGHPAWYNHAVYDQEQFTAEEVEHGKFRWAYWQDKLRLDWKMPDQDVSRSFSKIVEKDLEKVTTDRIILQTHVVTIPEYTMPMPHRVFDFFNAYIATDDLKNIHRKYPITHQLMGHVHFREKITREDTQFITNSLGYRREWRSKDLYQEIQNSLVILDLEDKITNSSSLFLK</sequence>
<dbReference type="OrthoDB" id="113290at2"/>
<dbReference type="STRING" id="1121025.SAMN02745249_00032"/>
<gene>
    <name evidence="2" type="ORF">SAMN02745249_00032</name>
</gene>
<dbReference type="InterPro" id="IPR022302">
    <property type="entry name" value="Phosphoesterase_putative"/>
</dbReference>
<dbReference type="Gene3D" id="3.60.21.10">
    <property type="match status" value="1"/>
</dbReference>
<feature type="domain" description="Calcineurin-like phosphoesterase" evidence="1">
    <location>
        <begin position="1"/>
        <end position="230"/>
    </location>
</feature>
<dbReference type="GO" id="GO:0016787">
    <property type="term" value="F:hydrolase activity"/>
    <property type="evidence" value="ECO:0007669"/>
    <property type="project" value="InterPro"/>
</dbReference>
<dbReference type="SUPFAM" id="SSF56300">
    <property type="entry name" value="Metallo-dependent phosphatases"/>
    <property type="match status" value="1"/>
</dbReference>
<dbReference type="InterPro" id="IPR052963">
    <property type="entry name" value="Pantetheine_PDE"/>
</dbReference>
<accession>A0A1M4S5T9</accession>
<dbReference type="EMBL" id="FQUF01000002">
    <property type="protein sequence ID" value="SHE27387.1"/>
    <property type="molecule type" value="Genomic_DNA"/>
</dbReference>
<evidence type="ECO:0000313" key="3">
    <source>
        <dbReference type="Proteomes" id="UP000184128"/>
    </source>
</evidence>
<dbReference type="Proteomes" id="UP000184128">
    <property type="component" value="Unassembled WGS sequence"/>
</dbReference>
<keyword evidence="3" id="KW-1185">Reference proteome</keyword>
<dbReference type="PANTHER" id="PTHR36492">
    <property type="match status" value="1"/>
</dbReference>
<dbReference type="PANTHER" id="PTHR36492:SF2">
    <property type="entry name" value="[ACYL-CARRIER-PROTEIN] PHOSPHODIESTERASE PPTH"/>
    <property type="match status" value="1"/>
</dbReference>
<evidence type="ECO:0000313" key="2">
    <source>
        <dbReference type="EMBL" id="SHE27387.1"/>
    </source>
</evidence>
<reference evidence="2 3" key="1">
    <citation type="submission" date="2016-11" db="EMBL/GenBank/DDBJ databases">
        <authorList>
            <person name="Jaros S."/>
            <person name="Januszkiewicz K."/>
            <person name="Wedrychowicz H."/>
        </authorList>
    </citation>
    <scope>NUCLEOTIDE SEQUENCE [LARGE SCALE GENOMIC DNA]</scope>
    <source>
        <strain evidence="2 3">DSM 15692</strain>
    </source>
</reference>
<dbReference type="NCBIfam" id="TIGR03729">
    <property type="entry name" value="acc_ester"/>
    <property type="match status" value="1"/>
</dbReference>